<dbReference type="InterPro" id="IPR028116">
    <property type="entry name" value="Cis-CaaD-like"/>
</dbReference>
<name>G3YD54_ASPNA</name>
<feature type="domain" description="Tautomerase cis-CaaD-like" evidence="1">
    <location>
        <begin position="1"/>
        <end position="127"/>
    </location>
</feature>
<dbReference type="HOGENOM" id="CLU_088298_1_0_1"/>
<dbReference type="Proteomes" id="UP000009038">
    <property type="component" value="Unassembled WGS sequence"/>
</dbReference>
<dbReference type="Gene3D" id="3.30.429.10">
    <property type="entry name" value="Macrophage Migration Inhibitory Factor"/>
    <property type="match status" value="1"/>
</dbReference>
<gene>
    <name evidence="2" type="ORF">ASPNIDRAFT_179908</name>
</gene>
<dbReference type="InterPro" id="IPR014347">
    <property type="entry name" value="Tautomerase/MIF_sf"/>
</dbReference>
<sequence>MPLYEIEHSIPLDKSQRDELAQAITHIHTRKFATPSLFVNIRFIDANSRHNYVAGKERAINRITAYVRAGGTRTTADFDELAQRVSETWDRVINKDGTRSKERQLNAVFVLGAITTGTENGFLLPRVSGTSSCSYPLLISMSKHLFFVSELMKFGVQAGEDASWLRSNAPKFEELAKQGDADFIELVEEMQSRDDLSV</sequence>
<dbReference type="EMBL" id="ACJE01000019">
    <property type="protein sequence ID" value="EHA19733.1"/>
    <property type="molecule type" value="Genomic_DNA"/>
</dbReference>
<comment type="caution">
    <text evidence="2">The sequence shown here is derived from an EMBL/GenBank/DDBJ whole genome shotgun (WGS) entry which is preliminary data.</text>
</comment>
<accession>G3YD54</accession>
<evidence type="ECO:0000313" key="3">
    <source>
        <dbReference type="Proteomes" id="UP000009038"/>
    </source>
</evidence>
<evidence type="ECO:0000259" key="1">
    <source>
        <dbReference type="Pfam" id="PF14832"/>
    </source>
</evidence>
<organism evidence="2 3">
    <name type="scientific">Aspergillus niger (strain ATCC 1015 / CBS 113.46 / FGSC A1144 / LSHB Ac4 / NCTC 3858a / NRRL 328 / USDA 3528.7)</name>
    <dbReference type="NCBI Taxonomy" id="380704"/>
    <lineage>
        <taxon>Eukaryota</taxon>
        <taxon>Fungi</taxon>
        <taxon>Dikarya</taxon>
        <taxon>Ascomycota</taxon>
        <taxon>Pezizomycotina</taxon>
        <taxon>Eurotiomycetes</taxon>
        <taxon>Eurotiomycetidae</taxon>
        <taxon>Eurotiales</taxon>
        <taxon>Aspergillaceae</taxon>
        <taxon>Aspergillus</taxon>
        <taxon>Aspergillus subgen. Circumdati</taxon>
    </lineage>
</organism>
<dbReference type="OrthoDB" id="9981319at2759"/>
<reference evidence="2 3" key="1">
    <citation type="journal article" date="2011" name="Genome Res.">
        <title>Comparative genomics of citric-acid-producing Aspergillus niger ATCC 1015 versus enzyme-producing CBS 513.88.</title>
        <authorList>
            <person name="Andersen M.R."/>
            <person name="Salazar M.P."/>
            <person name="Schaap P.J."/>
            <person name="van de Vondervoort P.J."/>
            <person name="Culley D."/>
            <person name="Thykaer J."/>
            <person name="Frisvad J.C."/>
            <person name="Nielsen K.F."/>
            <person name="Albang R."/>
            <person name="Albermann K."/>
            <person name="Berka R.M."/>
            <person name="Braus G.H."/>
            <person name="Braus-Stromeyer S.A."/>
            <person name="Corrochano L.M."/>
            <person name="Dai Z."/>
            <person name="van Dijck P.W."/>
            <person name="Hofmann G."/>
            <person name="Lasure L.L."/>
            <person name="Magnuson J.K."/>
            <person name="Menke H."/>
            <person name="Meijer M."/>
            <person name="Meijer S.L."/>
            <person name="Nielsen J.B."/>
            <person name="Nielsen M.L."/>
            <person name="van Ooyen A.J."/>
            <person name="Pel H.J."/>
            <person name="Poulsen L."/>
            <person name="Samson R.A."/>
            <person name="Stam H."/>
            <person name="Tsang A."/>
            <person name="van den Brink J.M."/>
            <person name="Atkins A."/>
            <person name="Aerts A."/>
            <person name="Shapiro H."/>
            <person name="Pangilinan J."/>
            <person name="Salamov A."/>
            <person name="Lou Y."/>
            <person name="Lindquist E."/>
            <person name="Lucas S."/>
            <person name="Grimwood J."/>
            <person name="Grigoriev I.V."/>
            <person name="Kubicek C.P."/>
            <person name="Martinez D."/>
            <person name="van Peij N.N."/>
            <person name="Roubos J.A."/>
            <person name="Nielsen J."/>
            <person name="Baker S.E."/>
        </authorList>
    </citation>
    <scope>NUCLEOTIDE SEQUENCE [LARGE SCALE GENOMIC DNA]</scope>
    <source>
        <strain evidence="3">ATCC 1015 / CBS 113.46 / FGSC A1144 / LSHB Ac4 / NCTC 3858a / NRRL 328 / USDA 3528.7</strain>
    </source>
</reference>
<dbReference type="Pfam" id="PF14832">
    <property type="entry name" value="Tautomerase_3"/>
    <property type="match status" value="1"/>
</dbReference>
<proteinExistence type="predicted"/>
<evidence type="ECO:0000313" key="2">
    <source>
        <dbReference type="EMBL" id="EHA19733.1"/>
    </source>
</evidence>
<dbReference type="AlphaFoldDB" id="G3YD54"/>
<dbReference type="VEuPathDB" id="FungiDB:ASPNIDRAFT2_179908"/>
<protein>
    <recommendedName>
        <fullName evidence="1">Tautomerase cis-CaaD-like domain-containing protein</fullName>
    </recommendedName>
</protein>